<keyword evidence="4" id="KW-1185">Reference proteome</keyword>
<evidence type="ECO:0000313" key="3">
    <source>
        <dbReference type="EMBL" id="GLW89377.1"/>
    </source>
</evidence>
<dbReference type="Proteomes" id="UP001165042">
    <property type="component" value="Unassembled WGS sequence"/>
</dbReference>
<name>A0A9W6QIU0_9PSEU</name>
<dbReference type="Pfam" id="PF14062">
    <property type="entry name" value="DUF4253"/>
    <property type="match status" value="1"/>
</dbReference>
<gene>
    <name evidence="3" type="ORF">Aglo03_01930</name>
</gene>
<organism evidence="3 4">
    <name type="scientific">Actinokineospora globicatena</name>
    <dbReference type="NCBI Taxonomy" id="103729"/>
    <lineage>
        <taxon>Bacteria</taxon>
        <taxon>Bacillati</taxon>
        <taxon>Actinomycetota</taxon>
        <taxon>Actinomycetes</taxon>
        <taxon>Pseudonocardiales</taxon>
        <taxon>Pseudonocardiaceae</taxon>
        <taxon>Actinokineospora</taxon>
    </lineage>
</organism>
<dbReference type="InterPro" id="IPR025349">
    <property type="entry name" value="DUF4253"/>
</dbReference>
<evidence type="ECO:0000256" key="1">
    <source>
        <dbReference type="SAM" id="MobiDB-lite"/>
    </source>
</evidence>
<feature type="domain" description="DUF4253" evidence="2">
    <location>
        <begin position="182"/>
        <end position="292"/>
    </location>
</feature>
<evidence type="ECO:0000259" key="2">
    <source>
        <dbReference type="Pfam" id="PF14062"/>
    </source>
</evidence>
<evidence type="ECO:0000313" key="4">
    <source>
        <dbReference type="Proteomes" id="UP001165042"/>
    </source>
</evidence>
<comment type="caution">
    <text evidence="3">The sequence shown here is derived from an EMBL/GenBank/DDBJ whole genome shotgun (WGS) entry which is preliminary data.</text>
</comment>
<protein>
    <recommendedName>
        <fullName evidence="2">DUF4253 domain-containing protein</fullName>
    </recommendedName>
</protein>
<sequence>MSVVLATIPPVTFDAPLPGDLASLFVDGAAAGRSLAVALPPGRVVVPEGGGRPAFWLSDRPVPAGLWARLRAEHGRSGLWPLLLDSQDDDDAAYPPWGNGEVVVGELQPGERDAEAFLARSWDDYTGHSDDDPLTPAERLAVTSPYGRQWPGRAPAPVSTTDPDRTADGLAEQLLAGHQSMRLGLVAAERGADSLTVAGWTGPTNYIADTADLSAVIRDWEDRFGARVVGVGFDTLLLSVTAPPATHAEALAVAVEHFALCPDNVWQFDGAHPLFTYAERLVGDHSWTFWWD</sequence>
<accession>A0A9W6QIU0</accession>
<dbReference type="AlphaFoldDB" id="A0A9W6QIU0"/>
<proteinExistence type="predicted"/>
<reference evidence="3" key="1">
    <citation type="submission" date="2023-02" db="EMBL/GenBank/DDBJ databases">
        <title>Actinokineospora globicatena NBRC 15670.</title>
        <authorList>
            <person name="Ichikawa N."/>
            <person name="Sato H."/>
            <person name="Tonouchi N."/>
        </authorList>
    </citation>
    <scope>NUCLEOTIDE SEQUENCE</scope>
    <source>
        <strain evidence="3">NBRC 15670</strain>
    </source>
</reference>
<dbReference type="EMBL" id="BSSD01000001">
    <property type="protein sequence ID" value="GLW89377.1"/>
    <property type="molecule type" value="Genomic_DNA"/>
</dbReference>
<feature type="region of interest" description="Disordered" evidence="1">
    <location>
        <begin position="144"/>
        <end position="166"/>
    </location>
</feature>